<accession>Q9YVQ7</accession>
<protein>
    <submittedName>
        <fullName evidence="1">Uncharacterized protein</fullName>
    </submittedName>
</protein>
<dbReference type="PIR" id="T28346">
    <property type="entry name" value="T28346"/>
</dbReference>
<evidence type="ECO:0000313" key="1">
    <source>
        <dbReference type="EMBL" id="AAC97768.1"/>
    </source>
</evidence>
<proteinExistence type="predicted"/>
<dbReference type="GeneID" id="1449763"/>
<dbReference type="Proteomes" id="UP000172353">
    <property type="component" value="Segment"/>
</dbReference>
<organismHost>
    <name type="scientific">Melanoplus sanguinipes</name>
    <name type="common">Migratory grasshopper</name>
    <dbReference type="NCBI Taxonomy" id="65742"/>
</organismHost>
<keyword evidence="2" id="KW-1185">Reference proteome</keyword>
<dbReference type="RefSeq" id="NP_048256.1">
    <property type="nucleotide sequence ID" value="NC_001993.1"/>
</dbReference>
<organism evidence="1 2">
    <name type="scientific">Melanoplus sanguinipes entomopoxvirus</name>
    <name type="common">MsEPV</name>
    <dbReference type="NCBI Taxonomy" id="83191"/>
    <lineage>
        <taxon>Viruses</taxon>
        <taxon>Varidnaviria</taxon>
        <taxon>Bamfordvirae</taxon>
        <taxon>Nucleocytoviricota</taxon>
        <taxon>Pokkesviricetes</taxon>
        <taxon>Chitovirales</taxon>
        <taxon>Poxviridae</taxon>
        <taxon>Entomopoxvirinae</taxon>
        <taxon>Deltaentomopoxvirus</taxon>
        <taxon>Deltaentomopoxvirus msanguinipes</taxon>
    </lineage>
</organism>
<evidence type="ECO:0000313" key="2">
    <source>
        <dbReference type="Proteomes" id="UP000172353"/>
    </source>
</evidence>
<sequence length="62" mass="6812">MTFFCGKSISPSSNIFCTCGSCKKFNNSLASSGLHNLSQLSPFNTFIILLIDSILYFLNPDI</sequence>
<gene>
    <name evidence="1" type="primary">MSV185</name>
</gene>
<name>Q9YVQ7_MSEPV</name>
<reference evidence="1 2" key="1">
    <citation type="journal article" date="1999" name="J. Virol.">
        <title>The genome of Melanoplus sanguinipes entomopoxvirus.</title>
        <authorList>
            <person name="Afonso C.L."/>
            <person name="Tulman E.R."/>
            <person name="Lu Z."/>
            <person name="Oma E."/>
            <person name="Kutish G.F."/>
            <person name="Rock D.L."/>
        </authorList>
    </citation>
    <scope>NUCLEOTIDE SEQUENCE [LARGE SCALE GENOMIC DNA]</scope>
    <source>
        <strain evidence="1">Tucson</strain>
    </source>
</reference>
<dbReference type="KEGG" id="vg:1449763"/>
<dbReference type="EMBL" id="AF063866">
    <property type="protein sequence ID" value="AAC97768.1"/>
    <property type="molecule type" value="Genomic_DNA"/>
</dbReference>